<dbReference type="Gene3D" id="3.10.120.10">
    <property type="entry name" value="Cytochrome b5-like heme/steroid binding domain"/>
    <property type="match status" value="1"/>
</dbReference>
<keyword evidence="13" id="KW-1185">Reference proteome</keyword>
<dbReference type="OrthoDB" id="260091at2759"/>
<dbReference type="PROSITE" id="PS50255">
    <property type="entry name" value="CYTOCHROME_B5_2"/>
    <property type="match status" value="1"/>
</dbReference>
<comment type="subcellular location">
    <subcellularLocation>
        <location evidence="1">Cytoplasm</location>
        <location evidence="1">Cytoskeleton</location>
        <location evidence="1">Cilium axoneme</location>
    </subcellularLocation>
</comment>
<evidence type="ECO:0000256" key="10">
    <source>
        <dbReference type="ARBA" id="ARBA00046139"/>
    </source>
</evidence>
<evidence type="ECO:0000256" key="1">
    <source>
        <dbReference type="ARBA" id="ARBA00004430"/>
    </source>
</evidence>
<dbReference type="InterPro" id="IPR001199">
    <property type="entry name" value="Cyt_B5-like_heme/steroid-bd"/>
</dbReference>
<keyword evidence="5" id="KW-0408">Iron</keyword>
<evidence type="ECO:0000256" key="4">
    <source>
        <dbReference type="ARBA" id="ARBA00022723"/>
    </source>
</evidence>
<keyword evidence="3" id="KW-0349">Heme</keyword>
<evidence type="ECO:0000313" key="12">
    <source>
        <dbReference type="EMBL" id="RNA33765.1"/>
    </source>
</evidence>
<evidence type="ECO:0000256" key="6">
    <source>
        <dbReference type="ARBA" id="ARBA00023212"/>
    </source>
</evidence>
<reference evidence="12 13" key="1">
    <citation type="journal article" date="2018" name="Sci. Rep.">
        <title>Genomic signatures of local adaptation to the degree of environmental predictability in rotifers.</title>
        <authorList>
            <person name="Franch-Gras L."/>
            <person name="Hahn C."/>
            <person name="Garcia-Roger E.M."/>
            <person name="Carmona M.J."/>
            <person name="Serra M."/>
            <person name="Gomez A."/>
        </authorList>
    </citation>
    <scope>NUCLEOTIDE SEQUENCE [LARGE SCALE GENOMIC DNA]</scope>
    <source>
        <strain evidence="12">HYR1</strain>
    </source>
</reference>
<evidence type="ECO:0000256" key="2">
    <source>
        <dbReference type="ARBA" id="ARBA00022490"/>
    </source>
</evidence>
<comment type="caution">
    <text evidence="12">The sequence shown here is derived from an EMBL/GenBank/DDBJ whole genome shotgun (WGS) entry which is preliminary data.</text>
</comment>
<dbReference type="SMART" id="SM01117">
    <property type="entry name" value="Cyt-b5"/>
    <property type="match status" value="1"/>
</dbReference>
<dbReference type="PANTHER" id="PTHR21281">
    <property type="entry name" value="CYTOCHROME B5 DOMAIN-CONTAINING PROTEIN 1"/>
    <property type="match status" value="1"/>
</dbReference>
<gene>
    <name evidence="12" type="ORF">BpHYR1_046959</name>
</gene>
<evidence type="ECO:0000313" key="13">
    <source>
        <dbReference type="Proteomes" id="UP000276133"/>
    </source>
</evidence>
<dbReference type="PANTHER" id="PTHR21281:SF0">
    <property type="entry name" value="CYTOCHROME B5 DOMAIN-CONTAINING PROTEIN 1"/>
    <property type="match status" value="1"/>
</dbReference>
<evidence type="ECO:0000256" key="3">
    <source>
        <dbReference type="ARBA" id="ARBA00022617"/>
    </source>
</evidence>
<dbReference type="AlphaFoldDB" id="A0A3M7SDK2"/>
<dbReference type="EMBL" id="REGN01001578">
    <property type="protein sequence ID" value="RNA33765.1"/>
    <property type="molecule type" value="Genomic_DNA"/>
</dbReference>
<dbReference type="STRING" id="10195.A0A3M7SDK2"/>
<comment type="function">
    <text evidence="10">Radial spoke stalk protein that binds heme under oxidizing conditions. Required for the coordinated beating of multiple cilia maybe by functioning in a redox signaling pathway.</text>
</comment>
<keyword evidence="2" id="KW-0963">Cytoplasm</keyword>
<dbReference type="Pfam" id="PF00173">
    <property type="entry name" value="Cyt-b5"/>
    <property type="match status" value="1"/>
</dbReference>
<protein>
    <recommendedName>
        <fullName evidence="9">Cytochrome b5 domain-containing protein 1</fullName>
    </recommendedName>
</protein>
<dbReference type="InterPro" id="IPR052320">
    <property type="entry name" value="Cytochrome_b5_domain"/>
</dbReference>
<proteinExistence type="inferred from homology"/>
<sequence length="216" mass="25196">MTIRPKYFTPNEVSIHNTAKDIWLSFLGKVYDLTPHVEANSGDPLLKPIIDAAGQDISHWFDPKTKDLKKFVDPNTGCLLYFAQHGRFSNVPPRFPSSDWANDFGKPWWKDEKYCIGVLSKKTRFIKIINALTLQNQIIEVCSEETMKEILNRYLKYNAHAESYTWKYDCTVLDMDKTLTENGIVDDDPDFYTLRMRDDQYLQSVILYYNDDLTEA</sequence>
<name>A0A3M7SDK2_BRAPC</name>
<evidence type="ECO:0000256" key="5">
    <source>
        <dbReference type="ARBA" id="ARBA00023004"/>
    </source>
</evidence>
<evidence type="ECO:0000256" key="8">
    <source>
        <dbReference type="ARBA" id="ARBA00038168"/>
    </source>
</evidence>
<dbReference type="GO" id="GO:0046872">
    <property type="term" value="F:metal ion binding"/>
    <property type="evidence" value="ECO:0007669"/>
    <property type="project" value="UniProtKB-KW"/>
</dbReference>
<keyword evidence="7" id="KW-0966">Cell projection</keyword>
<dbReference type="SUPFAM" id="SSF55856">
    <property type="entry name" value="Cytochrome b5-like heme/steroid binding domain"/>
    <property type="match status" value="1"/>
</dbReference>
<feature type="domain" description="Cytochrome b5 heme-binding" evidence="11">
    <location>
        <begin position="5"/>
        <end position="61"/>
    </location>
</feature>
<evidence type="ECO:0000256" key="9">
    <source>
        <dbReference type="ARBA" id="ARBA00040649"/>
    </source>
</evidence>
<dbReference type="GO" id="GO:0005930">
    <property type="term" value="C:axoneme"/>
    <property type="evidence" value="ECO:0007669"/>
    <property type="project" value="UniProtKB-SubCell"/>
</dbReference>
<dbReference type="InterPro" id="IPR036400">
    <property type="entry name" value="Cyt_B5-like_heme/steroid_sf"/>
</dbReference>
<organism evidence="12 13">
    <name type="scientific">Brachionus plicatilis</name>
    <name type="common">Marine rotifer</name>
    <name type="synonym">Brachionus muelleri</name>
    <dbReference type="NCBI Taxonomy" id="10195"/>
    <lineage>
        <taxon>Eukaryota</taxon>
        <taxon>Metazoa</taxon>
        <taxon>Spiralia</taxon>
        <taxon>Gnathifera</taxon>
        <taxon>Rotifera</taxon>
        <taxon>Eurotatoria</taxon>
        <taxon>Monogononta</taxon>
        <taxon>Pseudotrocha</taxon>
        <taxon>Ploima</taxon>
        <taxon>Brachionidae</taxon>
        <taxon>Brachionus</taxon>
    </lineage>
</organism>
<keyword evidence="6" id="KW-0206">Cytoskeleton</keyword>
<evidence type="ECO:0000256" key="7">
    <source>
        <dbReference type="ARBA" id="ARBA00023273"/>
    </source>
</evidence>
<comment type="similarity">
    <text evidence="8">Belongs to the cytochrome b5 family.</text>
</comment>
<accession>A0A3M7SDK2</accession>
<evidence type="ECO:0000259" key="11">
    <source>
        <dbReference type="PROSITE" id="PS50255"/>
    </source>
</evidence>
<dbReference type="Proteomes" id="UP000276133">
    <property type="component" value="Unassembled WGS sequence"/>
</dbReference>
<keyword evidence="4" id="KW-0479">Metal-binding</keyword>